<reference evidence="9" key="3">
    <citation type="submission" date="2010-09" db="EMBL/GenBank/DDBJ databases">
        <title>Annotation of Gaeumannomyces graminis var. tritici R3-111a-1.</title>
        <authorList>
            <consortium name="The Broad Institute Genome Sequencing Platform"/>
            <person name="Ma L.-J."/>
            <person name="Dead R."/>
            <person name="Young S.K."/>
            <person name="Zeng Q."/>
            <person name="Gargeya S."/>
            <person name="Fitzgerald M."/>
            <person name="Haas B."/>
            <person name="Abouelleil A."/>
            <person name="Alvarado L."/>
            <person name="Arachchi H.M."/>
            <person name="Berlin A."/>
            <person name="Brown A."/>
            <person name="Chapman S.B."/>
            <person name="Chen Z."/>
            <person name="Dunbar C."/>
            <person name="Freedman E."/>
            <person name="Gearin G."/>
            <person name="Gellesch M."/>
            <person name="Goldberg J."/>
            <person name="Griggs A."/>
            <person name="Gujja S."/>
            <person name="Heiman D."/>
            <person name="Howarth C."/>
            <person name="Larson L."/>
            <person name="Lui A."/>
            <person name="MacDonald P.J.P."/>
            <person name="Mehta T."/>
            <person name="Montmayeur A."/>
            <person name="Murphy C."/>
            <person name="Neiman D."/>
            <person name="Pearson M."/>
            <person name="Priest M."/>
            <person name="Roberts A."/>
            <person name="Saif S."/>
            <person name="Shea T."/>
            <person name="Shenoy N."/>
            <person name="Sisk P."/>
            <person name="Stolte C."/>
            <person name="Sykes S."/>
            <person name="Yandava C."/>
            <person name="Wortman J."/>
            <person name="Nusbaum C."/>
            <person name="Birren B."/>
        </authorList>
    </citation>
    <scope>NUCLEOTIDE SEQUENCE</scope>
    <source>
        <strain evidence="9">R3-111a-1</strain>
    </source>
</reference>
<keyword evidence="2" id="KW-0813">Transport</keyword>
<evidence type="ECO:0000256" key="7">
    <source>
        <dbReference type="SAM" id="Phobius"/>
    </source>
</evidence>
<dbReference type="InterPro" id="IPR020846">
    <property type="entry name" value="MFS_dom"/>
</dbReference>
<reference evidence="11" key="1">
    <citation type="submission" date="2010-07" db="EMBL/GenBank/DDBJ databases">
        <title>The genome sequence of Gaeumannomyces graminis var. tritici strain R3-111a-1.</title>
        <authorList>
            <consortium name="The Broad Institute Genome Sequencing Platform"/>
            <person name="Ma L.-J."/>
            <person name="Dead R."/>
            <person name="Young S."/>
            <person name="Zeng Q."/>
            <person name="Koehrsen M."/>
            <person name="Alvarado L."/>
            <person name="Berlin A."/>
            <person name="Chapman S.B."/>
            <person name="Chen Z."/>
            <person name="Freedman E."/>
            <person name="Gellesch M."/>
            <person name="Goldberg J."/>
            <person name="Griggs A."/>
            <person name="Gujja S."/>
            <person name="Heilman E.R."/>
            <person name="Heiman D."/>
            <person name="Hepburn T."/>
            <person name="Howarth C."/>
            <person name="Jen D."/>
            <person name="Larson L."/>
            <person name="Mehta T."/>
            <person name="Neiman D."/>
            <person name="Pearson M."/>
            <person name="Roberts A."/>
            <person name="Saif S."/>
            <person name="Shea T."/>
            <person name="Shenoy N."/>
            <person name="Sisk P."/>
            <person name="Stolte C."/>
            <person name="Sykes S."/>
            <person name="Walk T."/>
            <person name="White J."/>
            <person name="Yandava C."/>
            <person name="Haas B."/>
            <person name="Nusbaum C."/>
            <person name="Birren B."/>
        </authorList>
    </citation>
    <scope>NUCLEOTIDE SEQUENCE [LARGE SCALE GENOMIC DNA]</scope>
    <source>
        <strain evidence="11">R3-111a-1</strain>
    </source>
</reference>
<feature type="transmembrane region" description="Helical" evidence="7">
    <location>
        <begin position="56"/>
        <end position="78"/>
    </location>
</feature>
<evidence type="ECO:0000259" key="8">
    <source>
        <dbReference type="PROSITE" id="PS50850"/>
    </source>
</evidence>
<evidence type="ECO:0000256" key="1">
    <source>
        <dbReference type="ARBA" id="ARBA00004141"/>
    </source>
</evidence>
<dbReference type="SUPFAM" id="SSF103473">
    <property type="entry name" value="MFS general substrate transporter"/>
    <property type="match status" value="1"/>
</dbReference>
<keyword evidence="4 7" id="KW-1133">Transmembrane helix</keyword>
<feature type="transmembrane region" description="Helical" evidence="7">
    <location>
        <begin position="190"/>
        <end position="214"/>
    </location>
</feature>
<feature type="region of interest" description="Disordered" evidence="6">
    <location>
        <begin position="520"/>
        <end position="553"/>
    </location>
</feature>
<dbReference type="RefSeq" id="XP_009224942.1">
    <property type="nucleotide sequence ID" value="XM_009226678.1"/>
</dbReference>
<dbReference type="GO" id="GO:0022857">
    <property type="term" value="F:transmembrane transporter activity"/>
    <property type="evidence" value="ECO:0007669"/>
    <property type="project" value="InterPro"/>
</dbReference>
<dbReference type="GO" id="GO:0016020">
    <property type="term" value="C:membrane"/>
    <property type="evidence" value="ECO:0007669"/>
    <property type="project" value="UniProtKB-SubCell"/>
</dbReference>
<dbReference type="InterPro" id="IPR011701">
    <property type="entry name" value="MFS"/>
</dbReference>
<evidence type="ECO:0000313" key="10">
    <source>
        <dbReference type="EnsemblFungi" id="EJT74998"/>
    </source>
</evidence>
<dbReference type="InterPro" id="IPR001958">
    <property type="entry name" value="Tet-R_TetA/multi-R_MdtG-like"/>
</dbReference>
<accession>J3P5P6</accession>
<evidence type="ECO:0000256" key="4">
    <source>
        <dbReference type="ARBA" id="ARBA00022989"/>
    </source>
</evidence>
<dbReference type="Proteomes" id="UP000006039">
    <property type="component" value="Unassembled WGS sequence"/>
</dbReference>
<dbReference type="GeneID" id="20349294"/>
<feature type="transmembrane region" description="Helical" evidence="7">
    <location>
        <begin position="90"/>
        <end position="113"/>
    </location>
</feature>
<feature type="compositionally biased region" description="Basic and acidic residues" evidence="6">
    <location>
        <begin position="530"/>
        <end position="540"/>
    </location>
</feature>
<keyword evidence="5 7" id="KW-0472">Membrane</keyword>
<protein>
    <recommendedName>
        <fullName evidence="8">Major facilitator superfamily (MFS) profile domain-containing protein</fullName>
    </recommendedName>
</protein>
<dbReference type="EMBL" id="GL385398">
    <property type="protein sequence ID" value="EJT74998.1"/>
    <property type="molecule type" value="Genomic_DNA"/>
</dbReference>
<feature type="transmembrane region" description="Helical" evidence="7">
    <location>
        <begin position="119"/>
        <end position="139"/>
    </location>
</feature>
<feature type="transmembrane region" description="Helical" evidence="7">
    <location>
        <begin position="394"/>
        <end position="418"/>
    </location>
</feature>
<name>J3P5P6_GAET3</name>
<dbReference type="PANTHER" id="PTHR23504">
    <property type="entry name" value="MAJOR FACILITATOR SUPERFAMILY DOMAIN-CONTAINING PROTEIN 10"/>
    <property type="match status" value="1"/>
</dbReference>
<proteinExistence type="predicted"/>
<evidence type="ECO:0000313" key="9">
    <source>
        <dbReference type="EMBL" id="EJT74998.1"/>
    </source>
</evidence>
<dbReference type="PANTHER" id="PTHR23504:SF2">
    <property type="entry name" value="TRANSPORTER, PUTATIVE (AFU_ORTHOLOGUE AFUA_8G04150)-RELATED"/>
    <property type="match status" value="1"/>
</dbReference>
<sequence>MGLTRQRYTRNPDDFPAVQLFLLAIVRLAEPIALTSIFPYAWALVKRFKIGNEQDASFHAGLLISSFSLAEACMGMYWGGLSDRIGRKPVLLLGCIGTMFSMVAVGFASNIWVALAGRAIGGFLNGNIGVIQTMVGELVTKPEHEPRAYSIMPFVWSIGTIIGPAIGGTFADPNEAFPDLFPKGSLFDEFPYLLPNLICALLLLVSIVLGYFLLEETHPDMQPRVLMPDDTYVSDETPLMETSDALKRPAVDLRAETYGTFQARRGSDASTMGGSGRAAVVAVMRQEKGHKKQQDGSSHSVFDKRIMAIILSLSIFTYHSMTYDHLLPIFLEDERAQPLGVLSALGSLLPGMLYSPGGLGLSLRAVGMIMAVNGAIALFIQAVVFPVAAERLGVYRLFVAVMLLHPIVYVVVPLLLLVPDSLLFPAIYACLSVRNLFSILAYPLLLILIKEATPGLSMLGKVNGLAASAGAACRMVAPPVAGYLYTVGSQMDCTALAWWGSALVAVFGAVQCFSVRRPVAPEEASGEGGENPKDGDDGTRCTRVTIDEVPDEE</sequence>
<dbReference type="PROSITE" id="PS50850">
    <property type="entry name" value="MFS"/>
    <property type="match status" value="1"/>
</dbReference>
<evidence type="ECO:0000256" key="5">
    <source>
        <dbReference type="ARBA" id="ARBA00023136"/>
    </source>
</evidence>
<dbReference type="HOGENOM" id="CLU_001265_54_5_1"/>
<reference evidence="9" key="2">
    <citation type="submission" date="2010-07" db="EMBL/GenBank/DDBJ databases">
        <authorList>
            <consortium name="The Broad Institute Genome Sequencing Platform"/>
            <consortium name="Broad Institute Genome Sequencing Center for Infectious Disease"/>
            <person name="Ma L.-J."/>
            <person name="Dead R."/>
            <person name="Young S."/>
            <person name="Zeng Q."/>
            <person name="Koehrsen M."/>
            <person name="Alvarado L."/>
            <person name="Berlin A."/>
            <person name="Chapman S.B."/>
            <person name="Chen Z."/>
            <person name="Freedman E."/>
            <person name="Gellesch M."/>
            <person name="Goldberg J."/>
            <person name="Griggs A."/>
            <person name="Gujja S."/>
            <person name="Heilman E.R."/>
            <person name="Heiman D."/>
            <person name="Hepburn T."/>
            <person name="Howarth C."/>
            <person name="Jen D."/>
            <person name="Larson L."/>
            <person name="Mehta T."/>
            <person name="Neiman D."/>
            <person name="Pearson M."/>
            <person name="Roberts A."/>
            <person name="Saif S."/>
            <person name="Shea T."/>
            <person name="Shenoy N."/>
            <person name="Sisk P."/>
            <person name="Stolte C."/>
            <person name="Sykes S."/>
            <person name="Walk T."/>
            <person name="White J."/>
            <person name="Yandava C."/>
            <person name="Haas B."/>
            <person name="Nusbaum C."/>
            <person name="Birren B."/>
        </authorList>
    </citation>
    <scope>NUCLEOTIDE SEQUENCE</scope>
    <source>
        <strain evidence="9">R3-111a-1</strain>
    </source>
</reference>
<dbReference type="VEuPathDB" id="FungiDB:GGTG_08836"/>
<dbReference type="EnsemblFungi" id="EJT74998">
    <property type="protein sequence ID" value="EJT74998"/>
    <property type="gene ID" value="GGTG_08836"/>
</dbReference>
<gene>
    <name evidence="10" type="primary">20349294</name>
    <name evidence="9" type="ORF">GGTG_08836</name>
</gene>
<dbReference type="Gene3D" id="1.20.1250.20">
    <property type="entry name" value="MFS general substrate transporter like domains"/>
    <property type="match status" value="1"/>
</dbReference>
<evidence type="ECO:0000256" key="3">
    <source>
        <dbReference type="ARBA" id="ARBA00022692"/>
    </source>
</evidence>
<reference evidence="10" key="4">
    <citation type="journal article" date="2015" name="G3 (Bethesda)">
        <title>Genome sequences of three phytopathogenic species of the Magnaporthaceae family of fungi.</title>
        <authorList>
            <person name="Okagaki L.H."/>
            <person name="Nunes C.C."/>
            <person name="Sailsbery J."/>
            <person name="Clay B."/>
            <person name="Brown D."/>
            <person name="John T."/>
            <person name="Oh Y."/>
            <person name="Young N."/>
            <person name="Fitzgerald M."/>
            <person name="Haas B.J."/>
            <person name="Zeng Q."/>
            <person name="Young S."/>
            <person name="Adiconis X."/>
            <person name="Fan L."/>
            <person name="Levin J.Z."/>
            <person name="Mitchell T.K."/>
            <person name="Okubara P.A."/>
            <person name="Farman M.L."/>
            <person name="Kohn L.M."/>
            <person name="Birren B."/>
            <person name="Ma L.-J."/>
            <person name="Dean R.A."/>
        </authorList>
    </citation>
    <scope>NUCLEOTIDE SEQUENCE</scope>
    <source>
        <strain evidence="10">R3-111a-1</strain>
    </source>
</reference>
<reference evidence="10" key="5">
    <citation type="submission" date="2018-04" db="UniProtKB">
        <authorList>
            <consortium name="EnsemblFungi"/>
        </authorList>
    </citation>
    <scope>IDENTIFICATION</scope>
    <source>
        <strain evidence="10">R3-111a-1</strain>
    </source>
</reference>
<evidence type="ECO:0000256" key="6">
    <source>
        <dbReference type="SAM" id="MobiDB-lite"/>
    </source>
</evidence>
<keyword evidence="3 7" id="KW-0812">Transmembrane</keyword>
<feature type="transmembrane region" description="Helical" evidence="7">
    <location>
        <begin position="151"/>
        <end position="170"/>
    </location>
</feature>
<feature type="transmembrane region" description="Helical" evidence="7">
    <location>
        <begin position="20"/>
        <end position="44"/>
    </location>
</feature>
<dbReference type="OrthoDB" id="10262656at2759"/>
<evidence type="ECO:0000256" key="2">
    <source>
        <dbReference type="ARBA" id="ARBA00022448"/>
    </source>
</evidence>
<dbReference type="InterPro" id="IPR036259">
    <property type="entry name" value="MFS_trans_sf"/>
</dbReference>
<keyword evidence="11" id="KW-1185">Reference proteome</keyword>
<organism evidence="9">
    <name type="scientific">Gaeumannomyces tritici (strain R3-111a-1)</name>
    <name type="common">Wheat and barley take-all root rot fungus</name>
    <name type="synonym">Gaeumannomyces graminis var. tritici</name>
    <dbReference type="NCBI Taxonomy" id="644352"/>
    <lineage>
        <taxon>Eukaryota</taxon>
        <taxon>Fungi</taxon>
        <taxon>Dikarya</taxon>
        <taxon>Ascomycota</taxon>
        <taxon>Pezizomycotina</taxon>
        <taxon>Sordariomycetes</taxon>
        <taxon>Sordariomycetidae</taxon>
        <taxon>Magnaporthales</taxon>
        <taxon>Magnaporthaceae</taxon>
        <taxon>Gaeumannomyces</taxon>
    </lineage>
</organism>
<dbReference type="Pfam" id="PF07690">
    <property type="entry name" value="MFS_1"/>
    <property type="match status" value="1"/>
</dbReference>
<evidence type="ECO:0000313" key="11">
    <source>
        <dbReference type="Proteomes" id="UP000006039"/>
    </source>
</evidence>
<feature type="transmembrane region" description="Helical" evidence="7">
    <location>
        <begin position="496"/>
        <end position="515"/>
    </location>
</feature>
<dbReference type="AlphaFoldDB" id="J3P5P6"/>
<dbReference type="eggNOG" id="KOG2615">
    <property type="taxonomic scope" value="Eukaryota"/>
</dbReference>
<feature type="transmembrane region" description="Helical" evidence="7">
    <location>
        <begin position="335"/>
        <end position="354"/>
    </location>
</feature>
<comment type="subcellular location">
    <subcellularLocation>
        <location evidence="1">Membrane</location>
        <topology evidence="1">Multi-pass membrane protein</topology>
    </subcellularLocation>
</comment>
<dbReference type="CDD" id="cd17330">
    <property type="entry name" value="MFS_SLC46_TetA_like"/>
    <property type="match status" value="1"/>
</dbReference>
<feature type="domain" description="Major facilitator superfamily (MFS) profile" evidence="8">
    <location>
        <begin position="19"/>
        <end position="520"/>
    </location>
</feature>
<feature type="transmembrane region" description="Helical" evidence="7">
    <location>
        <begin position="366"/>
        <end position="388"/>
    </location>
</feature>
<dbReference type="PRINTS" id="PR01035">
    <property type="entry name" value="TCRTETA"/>
</dbReference>
<dbReference type="FunCoup" id="J3P5P6">
    <property type="interactions" value="63"/>
</dbReference>
<feature type="transmembrane region" description="Helical" evidence="7">
    <location>
        <begin position="425"/>
        <end position="449"/>
    </location>
</feature>